<dbReference type="PANTHER" id="PTHR32552">
    <property type="entry name" value="FERRICHROME IRON RECEPTOR-RELATED"/>
    <property type="match status" value="1"/>
</dbReference>
<dbReference type="InterPro" id="IPR036942">
    <property type="entry name" value="Beta-barrel_TonB_sf"/>
</dbReference>
<keyword evidence="7" id="KW-0406">Ion transport</keyword>
<evidence type="ECO:0000256" key="5">
    <source>
        <dbReference type="ARBA" id="ARBA00022692"/>
    </source>
</evidence>
<feature type="signal peptide" evidence="13">
    <location>
        <begin position="1"/>
        <end position="21"/>
    </location>
</feature>
<comment type="subcellular location">
    <subcellularLocation>
        <location evidence="1 11">Cell outer membrane</location>
        <topology evidence="1 11">Multi-pass membrane protein</topology>
    </subcellularLocation>
</comment>
<keyword evidence="10 11" id="KW-0998">Cell outer membrane</keyword>
<keyword evidence="6" id="KW-0408">Iron</keyword>
<keyword evidence="8 12" id="KW-0798">TonB box</keyword>
<name>A0ABZ0HYT9_9GAMM</name>
<feature type="chain" id="PRO_5047274458" evidence="13">
    <location>
        <begin position="22"/>
        <end position="752"/>
    </location>
</feature>
<accession>A0ABZ0HYT9</accession>
<protein>
    <submittedName>
        <fullName evidence="16">TonB-dependent receptor</fullName>
    </submittedName>
</protein>
<dbReference type="InterPro" id="IPR000531">
    <property type="entry name" value="Beta-barrel_TonB"/>
</dbReference>
<keyword evidence="17" id="KW-1185">Reference proteome</keyword>
<dbReference type="Pfam" id="PF07715">
    <property type="entry name" value="Plug"/>
    <property type="match status" value="1"/>
</dbReference>
<keyword evidence="3 11" id="KW-1134">Transmembrane beta strand</keyword>
<dbReference type="RefSeq" id="WP_407346518.1">
    <property type="nucleotide sequence ID" value="NZ_CP136864.1"/>
</dbReference>
<dbReference type="Proteomes" id="UP001626537">
    <property type="component" value="Chromosome"/>
</dbReference>
<sequence>MTLVLPVIAASAISATSPIWAAQLEEVVVTAQKRTESVQDVPITVTALSNEAVSDFGVDNLFKLADLVPGMVFSRAPDDGLALTLRGLGTPARTQSFDQSVALFLDGMFLGKGRMYSSAFFDIERIEVIKGTQSTLLGKNTSLGAISITSQKPGDEFGGRVQVSGEFENGGWSADGGVDIPVSDQLAVRLAARLVEQDGWVKNTLTGEDVPSDEEKAFRATAVYTPSDFLDFSLSYQYSDSERTGNGFQYVDQGGYLTTEALEIFGEARLDDTKAAICPECPGGESFHDTEMDLAGLTVNWTVGSSTITSVTSLARYDLKFFDDFDFGNAFDETTFLILDPGRVDLYSTYFTRDEDYEQFSQEFRIASDTGSTLEYLAGLFYFDSDWESSEAQFFRTPNFPPAGPTGQIFNGPFTNNFEQQTETWSAFGQATLNFTDRLRGTLGLRYTDEQKDISFQRVQGDPATLWNSVINPPFDTDLGFDDDFLNGNLNVQFDANEDIMFYAAYGLGSKTGGYAESAEVGSGDPSLSVNDGGARVETETAQTYEVGAKMLLGGGSATVNVALFFTEVDDFQETSFLVTAAGAQFLTRNIDVESQGVEFDGIWQATDSLRLSAGFTFADATHSDDGSKLAQAPELTGSVGAHFESAITSDLTLSASGYARYRDKMVSQINETFPSDSFTSFDLNVTVADQDDRWRLSLIGTNLTDEVVTDFSGPPAGPVGALFGAPTGDQGITADAPSPLRTIRLQATYNF</sequence>
<evidence type="ECO:0000256" key="3">
    <source>
        <dbReference type="ARBA" id="ARBA00022452"/>
    </source>
</evidence>
<evidence type="ECO:0000256" key="6">
    <source>
        <dbReference type="ARBA" id="ARBA00023004"/>
    </source>
</evidence>
<dbReference type="InterPro" id="IPR012910">
    <property type="entry name" value="Plug_dom"/>
</dbReference>
<evidence type="ECO:0000256" key="10">
    <source>
        <dbReference type="ARBA" id="ARBA00023237"/>
    </source>
</evidence>
<dbReference type="SUPFAM" id="SSF56935">
    <property type="entry name" value="Porins"/>
    <property type="match status" value="1"/>
</dbReference>
<evidence type="ECO:0000256" key="13">
    <source>
        <dbReference type="SAM" id="SignalP"/>
    </source>
</evidence>
<evidence type="ECO:0000313" key="17">
    <source>
        <dbReference type="Proteomes" id="UP001626537"/>
    </source>
</evidence>
<evidence type="ECO:0000256" key="8">
    <source>
        <dbReference type="ARBA" id="ARBA00023077"/>
    </source>
</evidence>
<feature type="domain" description="TonB-dependent receptor-like beta-barrel" evidence="14">
    <location>
        <begin position="294"/>
        <end position="704"/>
    </location>
</feature>
<gene>
    <name evidence="16" type="ORF">R0135_09130</name>
</gene>
<evidence type="ECO:0000259" key="14">
    <source>
        <dbReference type="Pfam" id="PF00593"/>
    </source>
</evidence>
<dbReference type="Gene3D" id="2.40.170.20">
    <property type="entry name" value="TonB-dependent receptor, beta-barrel domain"/>
    <property type="match status" value="1"/>
</dbReference>
<dbReference type="EMBL" id="CP136864">
    <property type="protein sequence ID" value="WOJ91952.1"/>
    <property type="molecule type" value="Genomic_DNA"/>
</dbReference>
<reference evidence="16 17" key="1">
    <citation type="submission" date="2023-10" db="EMBL/GenBank/DDBJ databases">
        <title>Two novel species belonging to the OM43/NOR5 clade.</title>
        <authorList>
            <person name="Park M."/>
        </authorList>
    </citation>
    <scope>NUCLEOTIDE SEQUENCE [LARGE SCALE GENOMIC DNA]</scope>
    <source>
        <strain evidence="16 17">IMCC43200</strain>
    </source>
</reference>
<dbReference type="Pfam" id="PF00593">
    <property type="entry name" value="TonB_dep_Rec_b-barrel"/>
    <property type="match status" value="1"/>
</dbReference>
<keyword evidence="9 11" id="KW-0472">Membrane</keyword>
<dbReference type="PANTHER" id="PTHR32552:SF81">
    <property type="entry name" value="TONB-DEPENDENT OUTER MEMBRANE RECEPTOR"/>
    <property type="match status" value="1"/>
</dbReference>
<evidence type="ECO:0000259" key="15">
    <source>
        <dbReference type="Pfam" id="PF07715"/>
    </source>
</evidence>
<evidence type="ECO:0000313" key="16">
    <source>
        <dbReference type="EMBL" id="WOJ91952.1"/>
    </source>
</evidence>
<evidence type="ECO:0000256" key="2">
    <source>
        <dbReference type="ARBA" id="ARBA00022448"/>
    </source>
</evidence>
<dbReference type="PROSITE" id="PS52016">
    <property type="entry name" value="TONB_DEPENDENT_REC_3"/>
    <property type="match status" value="1"/>
</dbReference>
<keyword evidence="5 11" id="KW-0812">Transmembrane</keyword>
<organism evidence="16 17">
    <name type="scientific">Congregibacter variabilis</name>
    <dbReference type="NCBI Taxonomy" id="3081200"/>
    <lineage>
        <taxon>Bacteria</taxon>
        <taxon>Pseudomonadati</taxon>
        <taxon>Pseudomonadota</taxon>
        <taxon>Gammaproteobacteria</taxon>
        <taxon>Cellvibrionales</taxon>
        <taxon>Halieaceae</taxon>
        <taxon>Congregibacter</taxon>
    </lineage>
</organism>
<evidence type="ECO:0000256" key="7">
    <source>
        <dbReference type="ARBA" id="ARBA00023065"/>
    </source>
</evidence>
<evidence type="ECO:0000256" key="12">
    <source>
        <dbReference type="RuleBase" id="RU003357"/>
    </source>
</evidence>
<feature type="domain" description="TonB-dependent receptor plug" evidence="15">
    <location>
        <begin position="38"/>
        <end position="144"/>
    </location>
</feature>
<dbReference type="InterPro" id="IPR039426">
    <property type="entry name" value="TonB-dep_rcpt-like"/>
</dbReference>
<keyword evidence="4" id="KW-0410">Iron transport</keyword>
<evidence type="ECO:0000256" key="9">
    <source>
        <dbReference type="ARBA" id="ARBA00023136"/>
    </source>
</evidence>
<keyword evidence="13" id="KW-0732">Signal</keyword>
<comment type="similarity">
    <text evidence="11 12">Belongs to the TonB-dependent receptor family.</text>
</comment>
<proteinExistence type="inferred from homology"/>
<evidence type="ECO:0000256" key="4">
    <source>
        <dbReference type="ARBA" id="ARBA00022496"/>
    </source>
</evidence>
<evidence type="ECO:0000256" key="11">
    <source>
        <dbReference type="PROSITE-ProRule" id="PRU01360"/>
    </source>
</evidence>
<keyword evidence="16" id="KW-0675">Receptor</keyword>
<keyword evidence="2 11" id="KW-0813">Transport</keyword>
<evidence type="ECO:0000256" key="1">
    <source>
        <dbReference type="ARBA" id="ARBA00004571"/>
    </source>
</evidence>